<dbReference type="AlphaFoldDB" id="A0A504YVC9"/>
<evidence type="ECO:0000313" key="3">
    <source>
        <dbReference type="Proteomes" id="UP000316759"/>
    </source>
</evidence>
<accession>A0A504YVC9</accession>
<organism evidence="2 3">
    <name type="scientific">Fasciola gigantica</name>
    <name type="common">Giant liver fluke</name>
    <dbReference type="NCBI Taxonomy" id="46835"/>
    <lineage>
        <taxon>Eukaryota</taxon>
        <taxon>Metazoa</taxon>
        <taxon>Spiralia</taxon>
        <taxon>Lophotrochozoa</taxon>
        <taxon>Platyhelminthes</taxon>
        <taxon>Trematoda</taxon>
        <taxon>Digenea</taxon>
        <taxon>Plagiorchiida</taxon>
        <taxon>Echinostomata</taxon>
        <taxon>Echinostomatoidea</taxon>
        <taxon>Fasciolidae</taxon>
        <taxon>Fasciola</taxon>
    </lineage>
</organism>
<feature type="region of interest" description="Disordered" evidence="1">
    <location>
        <begin position="1"/>
        <end position="24"/>
    </location>
</feature>
<sequence length="109" mass="12484">MSSRALTPAPANRTTETGNCLSPTKWRTIGGKTAEWSLFLLRLTQRRENLTGENYGTLQSDCSSHVFRWNSRLHFPCIASLLNKTRFQYHFCSFPLSNTSTSMMVFLFI</sequence>
<name>A0A504YVC9_FASGI</name>
<proteinExistence type="predicted"/>
<reference evidence="2 3" key="1">
    <citation type="submission" date="2019-04" db="EMBL/GenBank/DDBJ databases">
        <title>Annotation for the trematode Fasciola gigantica.</title>
        <authorList>
            <person name="Choi Y.-J."/>
        </authorList>
    </citation>
    <scope>NUCLEOTIDE SEQUENCE [LARGE SCALE GENOMIC DNA]</scope>
    <source>
        <strain evidence="2">Uganda_cow_1</strain>
    </source>
</reference>
<feature type="compositionally biased region" description="Polar residues" evidence="1">
    <location>
        <begin position="12"/>
        <end position="22"/>
    </location>
</feature>
<comment type="caution">
    <text evidence="2">The sequence shown here is derived from an EMBL/GenBank/DDBJ whole genome shotgun (WGS) entry which is preliminary data.</text>
</comment>
<dbReference type="EMBL" id="SUNJ01004630">
    <property type="protein sequence ID" value="TPP64266.1"/>
    <property type="molecule type" value="Genomic_DNA"/>
</dbReference>
<gene>
    <name evidence="2" type="ORF">FGIG_05488</name>
</gene>
<evidence type="ECO:0000256" key="1">
    <source>
        <dbReference type="SAM" id="MobiDB-lite"/>
    </source>
</evidence>
<evidence type="ECO:0000313" key="2">
    <source>
        <dbReference type="EMBL" id="TPP64266.1"/>
    </source>
</evidence>
<dbReference type="Proteomes" id="UP000316759">
    <property type="component" value="Unassembled WGS sequence"/>
</dbReference>
<protein>
    <submittedName>
        <fullName evidence="2">Uncharacterized protein</fullName>
    </submittedName>
</protein>
<keyword evidence="3" id="KW-1185">Reference proteome</keyword>